<dbReference type="FunFam" id="3.30.565.10:FF:000013">
    <property type="entry name" value="Two-component sensor histidine kinase"/>
    <property type="match status" value="1"/>
</dbReference>
<dbReference type="Gene3D" id="3.30.565.10">
    <property type="entry name" value="Histidine kinase-like ATPase, C-terminal domain"/>
    <property type="match status" value="1"/>
</dbReference>
<organism evidence="18 19">
    <name type="scientific">Bowdeniella nasicola</name>
    <dbReference type="NCBI Taxonomy" id="208480"/>
    <lineage>
        <taxon>Bacteria</taxon>
        <taxon>Bacillati</taxon>
        <taxon>Actinomycetota</taxon>
        <taxon>Actinomycetes</taxon>
        <taxon>Actinomycetales</taxon>
        <taxon>Actinomycetaceae</taxon>
        <taxon>Bowdeniella</taxon>
    </lineage>
</organism>
<dbReference type="FunFam" id="1.10.287.130:FF:000010">
    <property type="entry name" value="Two-component sensor histidine kinase"/>
    <property type="match status" value="1"/>
</dbReference>
<evidence type="ECO:0000256" key="4">
    <source>
        <dbReference type="ARBA" id="ARBA00022475"/>
    </source>
</evidence>
<dbReference type="GO" id="GO:0005886">
    <property type="term" value="C:plasma membrane"/>
    <property type="evidence" value="ECO:0007669"/>
    <property type="project" value="UniProtKB-SubCell"/>
</dbReference>
<keyword evidence="13 15" id="KW-0472">Membrane</keyword>
<dbReference type="GO" id="GO:0000155">
    <property type="term" value="F:phosphorelay sensor kinase activity"/>
    <property type="evidence" value="ECO:0007669"/>
    <property type="project" value="InterPro"/>
</dbReference>
<dbReference type="Pfam" id="PF00512">
    <property type="entry name" value="HisKA"/>
    <property type="match status" value="1"/>
</dbReference>
<evidence type="ECO:0000256" key="13">
    <source>
        <dbReference type="ARBA" id="ARBA00023136"/>
    </source>
</evidence>
<keyword evidence="12" id="KW-0902">Two-component regulatory system</keyword>
<evidence type="ECO:0000256" key="1">
    <source>
        <dbReference type="ARBA" id="ARBA00000085"/>
    </source>
</evidence>
<dbReference type="NCBIfam" id="NF040691">
    <property type="entry name" value="MtrAB_MtrB"/>
    <property type="match status" value="1"/>
</dbReference>
<dbReference type="CDD" id="cd06225">
    <property type="entry name" value="HAMP"/>
    <property type="match status" value="1"/>
</dbReference>
<evidence type="ECO:0000256" key="6">
    <source>
        <dbReference type="ARBA" id="ARBA00022679"/>
    </source>
</evidence>
<evidence type="ECO:0000313" key="18">
    <source>
        <dbReference type="EMBL" id="SDZ75919.1"/>
    </source>
</evidence>
<dbReference type="GO" id="GO:0005524">
    <property type="term" value="F:ATP binding"/>
    <property type="evidence" value="ECO:0007669"/>
    <property type="project" value="UniProtKB-KW"/>
</dbReference>
<dbReference type="InterPro" id="IPR003661">
    <property type="entry name" value="HisK_dim/P_dom"/>
</dbReference>
<dbReference type="SUPFAM" id="SSF47384">
    <property type="entry name" value="Homodimeric domain of signal transducing histidine kinase"/>
    <property type="match status" value="1"/>
</dbReference>
<protein>
    <recommendedName>
        <fullName evidence="14">Sensor histidine kinase MtrB</fullName>
        <ecNumber evidence="3">2.7.13.3</ecNumber>
    </recommendedName>
</protein>
<reference evidence="19" key="1">
    <citation type="submission" date="2016-10" db="EMBL/GenBank/DDBJ databases">
        <authorList>
            <person name="Varghese N."/>
            <person name="Submissions S."/>
        </authorList>
    </citation>
    <scope>NUCLEOTIDE SEQUENCE [LARGE SCALE GENOMIC DNA]</scope>
    <source>
        <strain evidence="19">KPR-1</strain>
    </source>
</reference>
<dbReference type="PANTHER" id="PTHR43547">
    <property type="entry name" value="TWO-COMPONENT HISTIDINE KINASE"/>
    <property type="match status" value="1"/>
</dbReference>
<evidence type="ECO:0000256" key="15">
    <source>
        <dbReference type="SAM" id="Phobius"/>
    </source>
</evidence>
<evidence type="ECO:0000313" key="19">
    <source>
        <dbReference type="Proteomes" id="UP000199288"/>
    </source>
</evidence>
<name>A0A1H3VME3_9ACTO</name>
<keyword evidence="9 18" id="KW-0418">Kinase</keyword>
<feature type="domain" description="Histidine kinase" evidence="16">
    <location>
        <begin position="291"/>
        <end position="508"/>
    </location>
</feature>
<dbReference type="Gene3D" id="1.10.287.130">
    <property type="match status" value="1"/>
</dbReference>
<proteinExistence type="predicted"/>
<keyword evidence="19" id="KW-1185">Reference proteome</keyword>
<keyword evidence="6" id="KW-0808">Transferase</keyword>
<dbReference type="SUPFAM" id="SSF158472">
    <property type="entry name" value="HAMP domain-like"/>
    <property type="match status" value="1"/>
</dbReference>
<dbReference type="SMART" id="SM00387">
    <property type="entry name" value="HATPase_c"/>
    <property type="match status" value="1"/>
</dbReference>
<keyword evidence="7 15" id="KW-0812">Transmembrane</keyword>
<dbReference type="PANTHER" id="PTHR43547:SF2">
    <property type="entry name" value="HYBRID SIGNAL TRANSDUCTION HISTIDINE KINASE C"/>
    <property type="match status" value="1"/>
</dbReference>
<dbReference type="RefSeq" id="WP_092560985.1">
    <property type="nucleotide sequence ID" value="NZ_FNQV01000001.1"/>
</dbReference>
<dbReference type="Gene3D" id="6.10.340.10">
    <property type="match status" value="1"/>
</dbReference>
<keyword evidence="4" id="KW-1003">Cell membrane</keyword>
<dbReference type="InterPro" id="IPR003660">
    <property type="entry name" value="HAMP_dom"/>
</dbReference>
<dbReference type="CDD" id="cd00082">
    <property type="entry name" value="HisKA"/>
    <property type="match status" value="1"/>
</dbReference>
<evidence type="ECO:0000256" key="5">
    <source>
        <dbReference type="ARBA" id="ARBA00022553"/>
    </source>
</evidence>
<comment type="catalytic activity">
    <reaction evidence="1">
        <text>ATP + protein L-histidine = ADP + protein N-phospho-L-histidine.</text>
        <dbReference type="EC" id="2.7.13.3"/>
    </reaction>
</comment>
<dbReference type="Pfam" id="PF00672">
    <property type="entry name" value="HAMP"/>
    <property type="match status" value="1"/>
</dbReference>
<dbReference type="EMBL" id="FNQV01000001">
    <property type="protein sequence ID" value="SDZ75919.1"/>
    <property type="molecule type" value="Genomic_DNA"/>
</dbReference>
<dbReference type="Proteomes" id="UP000199288">
    <property type="component" value="Unassembled WGS sequence"/>
</dbReference>
<evidence type="ECO:0000256" key="3">
    <source>
        <dbReference type="ARBA" id="ARBA00012438"/>
    </source>
</evidence>
<keyword evidence="8" id="KW-0547">Nucleotide-binding</keyword>
<feature type="transmembrane region" description="Helical" evidence="15">
    <location>
        <begin position="26"/>
        <end position="49"/>
    </location>
</feature>
<dbReference type="CDD" id="cd00075">
    <property type="entry name" value="HATPase"/>
    <property type="match status" value="1"/>
</dbReference>
<dbReference type="InterPro" id="IPR047669">
    <property type="entry name" value="MtrAB_MtrB"/>
</dbReference>
<sequence>MAAPSSWRGRVRRRISGLGRRWRSSLAVRVATMIVMAGALALAIVGAFVSTSIRDGVFEDRLDQVLSDALWRANHAQASVDNASIQSTAQLQRVIYDVIYEQRLSSSGTVGVMLLPQAGQNPTAGYYVTDRALVDLVSSELREKIDASDAQLWQSVRVPTPAGSAPGVVVGQKLNLPLAGPYEFYAVYSLAVEQQSVNLVMNILYVGAFSLILVLAVLTWGVTFQILKPVRQAALSAERIAAGVLDERMDVKGSDELATLGASFNMMATSLQEQIVALEELSRVQRRFVSDVSHELRTPLTTIRMAAEVLHDARANFDPVTSRSAELLYAQLDRFESMLADLLEISRFDAGAAVLDVEDTDLRQVITNVTEMASPLAATRGVQLRLALPERPVAADIDPRRIERIIRNLVINAVEHSENADVDITLAADETTAAIRVLDRGIGMDSETAAHVFDRFWRADTSRARVIGGSGLGLAISLEDARLHGGDLAAWGELGVGAAFLLTLPRRVGTPMGPSPLALNPAVEVAS</sequence>
<keyword evidence="5" id="KW-0597">Phosphoprotein</keyword>
<keyword evidence="11 15" id="KW-1133">Transmembrane helix</keyword>
<dbReference type="AlphaFoldDB" id="A0A1H3VME3"/>
<dbReference type="EC" id="2.7.13.3" evidence="3"/>
<dbReference type="SMART" id="SM00388">
    <property type="entry name" value="HisKA"/>
    <property type="match status" value="1"/>
</dbReference>
<evidence type="ECO:0000256" key="9">
    <source>
        <dbReference type="ARBA" id="ARBA00022777"/>
    </source>
</evidence>
<feature type="transmembrane region" description="Helical" evidence="15">
    <location>
        <begin position="203"/>
        <end position="227"/>
    </location>
</feature>
<evidence type="ECO:0000259" key="16">
    <source>
        <dbReference type="PROSITE" id="PS50109"/>
    </source>
</evidence>
<dbReference type="SUPFAM" id="SSF55874">
    <property type="entry name" value="ATPase domain of HSP90 chaperone/DNA topoisomerase II/histidine kinase"/>
    <property type="match status" value="1"/>
</dbReference>
<dbReference type="Pfam" id="PF02518">
    <property type="entry name" value="HATPase_c"/>
    <property type="match status" value="1"/>
</dbReference>
<dbReference type="InterPro" id="IPR005467">
    <property type="entry name" value="His_kinase_dom"/>
</dbReference>
<dbReference type="SMART" id="SM00304">
    <property type="entry name" value="HAMP"/>
    <property type="match status" value="1"/>
</dbReference>
<keyword evidence="10" id="KW-0067">ATP-binding</keyword>
<evidence type="ECO:0000256" key="2">
    <source>
        <dbReference type="ARBA" id="ARBA00004651"/>
    </source>
</evidence>
<dbReference type="InterPro" id="IPR004358">
    <property type="entry name" value="Sig_transdc_His_kin-like_C"/>
</dbReference>
<dbReference type="InterPro" id="IPR003594">
    <property type="entry name" value="HATPase_dom"/>
</dbReference>
<evidence type="ECO:0000256" key="7">
    <source>
        <dbReference type="ARBA" id="ARBA00022692"/>
    </source>
</evidence>
<evidence type="ECO:0000259" key="17">
    <source>
        <dbReference type="PROSITE" id="PS50885"/>
    </source>
</evidence>
<gene>
    <name evidence="18" type="ORF">SAMN02910418_00144</name>
</gene>
<evidence type="ECO:0000256" key="12">
    <source>
        <dbReference type="ARBA" id="ARBA00023012"/>
    </source>
</evidence>
<evidence type="ECO:0000256" key="8">
    <source>
        <dbReference type="ARBA" id="ARBA00022741"/>
    </source>
</evidence>
<dbReference type="PRINTS" id="PR00344">
    <property type="entry name" value="BCTRLSENSOR"/>
</dbReference>
<evidence type="ECO:0000256" key="11">
    <source>
        <dbReference type="ARBA" id="ARBA00022989"/>
    </source>
</evidence>
<comment type="subcellular location">
    <subcellularLocation>
        <location evidence="2">Cell membrane</location>
        <topology evidence="2">Multi-pass membrane protein</topology>
    </subcellularLocation>
</comment>
<dbReference type="InterPro" id="IPR036097">
    <property type="entry name" value="HisK_dim/P_sf"/>
</dbReference>
<evidence type="ECO:0000256" key="10">
    <source>
        <dbReference type="ARBA" id="ARBA00022840"/>
    </source>
</evidence>
<dbReference type="PROSITE" id="PS50109">
    <property type="entry name" value="HIS_KIN"/>
    <property type="match status" value="1"/>
</dbReference>
<dbReference type="InterPro" id="IPR036890">
    <property type="entry name" value="HATPase_C_sf"/>
</dbReference>
<accession>A0A1H3VME3</accession>
<evidence type="ECO:0000256" key="14">
    <source>
        <dbReference type="ARBA" id="ARBA00035305"/>
    </source>
</evidence>
<dbReference type="PROSITE" id="PS50885">
    <property type="entry name" value="HAMP"/>
    <property type="match status" value="1"/>
</dbReference>
<feature type="domain" description="HAMP" evidence="17">
    <location>
        <begin position="224"/>
        <end position="276"/>
    </location>
</feature>